<dbReference type="EMBL" id="CM017885">
    <property type="protein sequence ID" value="KAG1367931.1"/>
    <property type="molecule type" value="Genomic_DNA"/>
</dbReference>
<keyword evidence="9" id="KW-1185">Reference proteome</keyword>
<keyword evidence="3" id="KW-0238">DNA-binding</keyword>
<name>A0A8K0NBL2_COCNU</name>
<evidence type="ECO:0000256" key="1">
    <source>
        <dbReference type="ARBA" id="ARBA00004123"/>
    </source>
</evidence>
<dbReference type="PANTHER" id="PTHR31072">
    <property type="entry name" value="TRANSCRIPTION FACTOR TCP4-RELATED"/>
    <property type="match status" value="1"/>
</dbReference>
<sequence>MEESSHPHHHGHHQQQLLLLHHYQQQQQRRPLPHNSRMGGLRGAAGEVVEVPGGHIVRSTGRKDRHSKVCTAKGLRDRRVRLSAHTAIQFYDVQDRLGYDRPSKAVDWLLKHAKASIDELAELPRWHPATTTTSSSDPSLPSNRHDLHEEPVPTEPAADQGTYSSAAFLPPSLNSDSIADTIKTFFPMATTTASSSYQNYPPDLVSRSSNQAQDLRLSLQSLQDPMFHQNQTPAASSQQNFLSGNLGFGSTSTGWPEQNQKVVAWNVAETGDGGGGGGGGDGGYGSNMPPPQAVPLHPALSLSQLFAQRGTLQSSNSPSVRAWMDPIAAAAGHQIHPAGIHSSWPSVTATGFIFSDGGAFSGFHIPAWIQGEEEHGGISSKPPSDSSASNQ</sequence>
<dbReference type="InterPro" id="IPR005333">
    <property type="entry name" value="Transcription_factor_TCP"/>
</dbReference>
<comment type="subcellular location">
    <subcellularLocation>
        <location evidence="1">Nucleus</location>
    </subcellularLocation>
</comment>
<evidence type="ECO:0000313" key="8">
    <source>
        <dbReference type="EMBL" id="KAG1367931.1"/>
    </source>
</evidence>
<evidence type="ECO:0000256" key="5">
    <source>
        <dbReference type="ARBA" id="ARBA00023242"/>
    </source>
</evidence>
<evidence type="ECO:0000256" key="4">
    <source>
        <dbReference type="ARBA" id="ARBA00023163"/>
    </source>
</evidence>
<evidence type="ECO:0000256" key="2">
    <source>
        <dbReference type="ARBA" id="ARBA00023015"/>
    </source>
</evidence>
<dbReference type="GO" id="GO:0005634">
    <property type="term" value="C:nucleus"/>
    <property type="evidence" value="ECO:0007669"/>
    <property type="project" value="UniProtKB-SubCell"/>
</dbReference>
<keyword evidence="5" id="KW-0539">Nucleus</keyword>
<dbReference type="Proteomes" id="UP000797356">
    <property type="component" value="Chromosome 14"/>
</dbReference>
<evidence type="ECO:0000256" key="3">
    <source>
        <dbReference type="ARBA" id="ARBA00023125"/>
    </source>
</evidence>
<dbReference type="AlphaFoldDB" id="A0A8K0NBL2"/>
<gene>
    <name evidence="8" type="ORF">COCNU_14G003990</name>
</gene>
<keyword evidence="4" id="KW-0804">Transcription</keyword>
<proteinExistence type="predicted"/>
<dbReference type="InterPro" id="IPR017887">
    <property type="entry name" value="TF_TCP_subgr"/>
</dbReference>
<dbReference type="PROSITE" id="PS51369">
    <property type="entry name" value="TCP"/>
    <property type="match status" value="1"/>
</dbReference>
<evidence type="ECO:0000256" key="6">
    <source>
        <dbReference type="SAM" id="MobiDB-lite"/>
    </source>
</evidence>
<accession>A0A8K0NBL2</accession>
<organism evidence="8 9">
    <name type="scientific">Cocos nucifera</name>
    <name type="common">Coconut palm</name>
    <dbReference type="NCBI Taxonomy" id="13894"/>
    <lineage>
        <taxon>Eukaryota</taxon>
        <taxon>Viridiplantae</taxon>
        <taxon>Streptophyta</taxon>
        <taxon>Embryophyta</taxon>
        <taxon>Tracheophyta</taxon>
        <taxon>Spermatophyta</taxon>
        <taxon>Magnoliopsida</taxon>
        <taxon>Liliopsida</taxon>
        <taxon>Arecaceae</taxon>
        <taxon>Arecoideae</taxon>
        <taxon>Cocoseae</taxon>
        <taxon>Attaleinae</taxon>
        <taxon>Cocos</taxon>
    </lineage>
</organism>
<feature type="domain" description="TCP" evidence="7">
    <location>
        <begin position="62"/>
        <end position="120"/>
    </location>
</feature>
<reference evidence="8" key="1">
    <citation type="journal article" date="2017" name="Gigascience">
        <title>The genome draft of coconut (Cocos nucifera).</title>
        <authorList>
            <person name="Xiao Y."/>
            <person name="Xu P."/>
            <person name="Fan H."/>
            <person name="Baudouin L."/>
            <person name="Xia W."/>
            <person name="Bocs S."/>
            <person name="Xu J."/>
            <person name="Li Q."/>
            <person name="Guo A."/>
            <person name="Zhou L."/>
            <person name="Li J."/>
            <person name="Wu Y."/>
            <person name="Ma Z."/>
            <person name="Armero A."/>
            <person name="Issali A.E."/>
            <person name="Liu N."/>
            <person name="Peng M."/>
            <person name="Yang Y."/>
        </authorList>
    </citation>
    <scope>NUCLEOTIDE SEQUENCE</scope>
    <source>
        <tissue evidence="8">Spear leaf of Hainan Tall coconut</tissue>
    </source>
</reference>
<dbReference type="GO" id="GO:0003700">
    <property type="term" value="F:DNA-binding transcription factor activity"/>
    <property type="evidence" value="ECO:0007669"/>
    <property type="project" value="InterPro"/>
</dbReference>
<feature type="region of interest" description="Disordered" evidence="6">
    <location>
        <begin position="126"/>
        <end position="166"/>
    </location>
</feature>
<dbReference type="GO" id="GO:0043565">
    <property type="term" value="F:sequence-specific DNA binding"/>
    <property type="evidence" value="ECO:0007669"/>
    <property type="project" value="TreeGrafter"/>
</dbReference>
<dbReference type="Pfam" id="PF03634">
    <property type="entry name" value="TCP"/>
    <property type="match status" value="1"/>
</dbReference>
<comment type="caution">
    <text evidence="8">The sequence shown here is derived from an EMBL/GenBank/DDBJ whole genome shotgun (WGS) entry which is preliminary data.</text>
</comment>
<evidence type="ECO:0000259" key="7">
    <source>
        <dbReference type="PROSITE" id="PS51369"/>
    </source>
</evidence>
<dbReference type="OrthoDB" id="1927134at2759"/>
<evidence type="ECO:0000313" key="9">
    <source>
        <dbReference type="Proteomes" id="UP000797356"/>
    </source>
</evidence>
<reference evidence="8" key="2">
    <citation type="submission" date="2019-07" db="EMBL/GenBank/DDBJ databases">
        <authorList>
            <person name="Yang Y."/>
            <person name="Bocs S."/>
            <person name="Baudouin L."/>
        </authorList>
    </citation>
    <scope>NUCLEOTIDE SEQUENCE</scope>
    <source>
        <tissue evidence="8">Spear leaf of Hainan Tall coconut</tissue>
    </source>
</reference>
<keyword evidence="2" id="KW-0805">Transcription regulation</keyword>
<dbReference type="PANTHER" id="PTHR31072:SF273">
    <property type="entry name" value="TRANSCRIPTION FACTOR TCP4"/>
    <property type="match status" value="1"/>
</dbReference>
<protein>
    <submittedName>
        <fullName evidence="8">Transcription factor PCF5-like</fullName>
    </submittedName>
</protein>